<dbReference type="OMA" id="MGTFVRP"/>
<evidence type="ECO:0000256" key="3">
    <source>
        <dbReference type="ARBA" id="ARBA00023186"/>
    </source>
</evidence>
<evidence type="ECO:0000256" key="1">
    <source>
        <dbReference type="ARBA" id="ARBA00004305"/>
    </source>
</evidence>
<dbReference type="PANTHER" id="PTHR47046">
    <property type="entry name" value="SUCCINATE DEHYDROGENASE ASSEMBLY FACTOR 1, MITOCHONDRIAL"/>
    <property type="match status" value="1"/>
</dbReference>
<dbReference type="Proteomes" id="UP000694392">
    <property type="component" value="Unplaced"/>
</dbReference>
<dbReference type="InterPro" id="IPR052687">
    <property type="entry name" value="SDHAF1"/>
</dbReference>
<dbReference type="AlphaFoldDB" id="A0A8D0GE10"/>
<comment type="similarity">
    <text evidence="4">Belongs to the complex I LYR family. SDHAF1 subfamily.</text>
</comment>
<evidence type="ECO:0000256" key="4">
    <source>
        <dbReference type="ARBA" id="ARBA00025715"/>
    </source>
</evidence>
<evidence type="ECO:0000256" key="2">
    <source>
        <dbReference type="ARBA" id="ARBA00023128"/>
    </source>
</evidence>
<keyword evidence="3" id="KW-0143">Chaperone</keyword>
<protein>
    <recommendedName>
        <fullName evidence="5">Complex 1 LYR protein domain-containing protein</fullName>
    </recommendedName>
</protein>
<dbReference type="Pfam" id="PF05347">
    <property type="entry name" value="Complex1_LYR"/>
    <property type="match status" value="1"/>
</dbReference>
<dbReference type="CDD" id="cd20268">
    <property type="entry name" value="Complex1_LYR_SDHAF1_LYRM8"/>
    <property type="match status" value="1"/>
</dbReference>
<evidence type="ECO:0000313" key="6">
    <source>
        <dbReference type="Ensembl" id="ENSSPUP00000004014.1"/>
    </source>
</evidence>
<dbReference type="GO" id="GO:0005759">
    <property type="term" value="C:mitochondrial matrix"/>
    <property type="evidence" value="ECO:0007669"/>
    <property type="project" value="UniProtKB-SubCell"/>
</dbReference>
<reference evidence="6" key="2">
    <citation type="submission" date="2025-09" db="UniProtKB">
        <authorList>
            <consortium name="Ensembl"/>
        </authorList>
    </citation>
    <scope>IDENTIFICATION</scope>
</reference>
<dbReference type="Ensembl" id="ENSSPUT00000004266.1">
    <property type="protein sequence ID" value="ENSSPUP00000004014.1"/>
    <property type="gene ID" value="ENSSPUG00000003089.1"/>
</dbReference>
<organism evidence="6 7">
    <name type="scientific">Sphenodon punctatus</name>
    <name type="common">Tuatara</name>
    <name type="synonym">Hatteria punctata</name>
    <dbReference type="NCBI Taxonomy" id="8508"/>
    <lineage>
        <taxon>Eukaryota</taxon>
        <taxon>Metazoa</taxon>
        <taxon>Chordata</taxon>
        <taxon>Craniata</taxon>
        <taxon>Vertebrata</taxon>
        <taxon>Euteleostomi</taxon>
        <taxon>Lepidosauria</taxon>
        <taxon>Sphenodontia</taxon>
        <taxon>Sphenodontidae</taxon>
        <taxon>Sphenodon</taxon>
    </lineage>
</organism>
<evidence type="ECO:0000313" key="7">
    <source>
        <dbReference type="Proteomes" id="UP000694392"/>
    </source>
</evidence>
<name>A0A8D0GE10_SPHPU</name>
<reference evidence="6" key="1">
    <citation type="submission" date="2025-08" db="UniProtKB">
        <authorList>
            <consortium name="Ensembl"/>
        </authorList>
    </citation>
    <scope>IDENTIFICATION</scope>
</reference>
<feature type="domain" description="Complex 1 LYR protein" evidence="5">
    <location>
        <begin position="23"/>
        <end position="77"/>
    </location>
</feature>
<accession>A0A8D0GE10</accession>
<dbReference type="GeneTree" id="ENSGT01150000287114"/>
<comment type="subcellular location">
    <subcellularLocation>
        <location evidence="1">Mitochondrion matrix</location>
    </subcellularLocation>
</comment>
<dbReference type="InterPro" id="IPR008011">
    <property type="entry name" value="Complex1_LYR_dom"/>
</dbReference>
<keyword evidence="7" id="KW-1185">Reference proteome</keyword>
<proteinExistence type="inferred from homology"/>
<dbReference type="PANTHER" id="PTHR47046:SF1">
    <property type="entry name" value="SUCCINATE DEHYDROGENASE ASSEMBLY FACTOR 1, MITOCHONDRIAL"/>
    <property type="match status" value="1"/>
</dbReference>
<keyword evidence="2" id="KW-0496">Mitochondrion</keyword>
<dbReference type="InterPro" id="IPR045295">
    <property type="entry name" value="Complex1_LYR_SDHAF1_LYRM8"/>
</dbReference>
<sequence length="97" mass="11719">MDPRDRFLGKQCRSMTRHSKLQKQILSLYRAFLKAGKGKPGFLPRIQDEFRRNARIPRTDVMHIEYLLRRGQRQLEQLRDTNTKQMGTFVKTRLEEW</sequence>
<dbReference type="GO" id="GO:0034553">
    <property type="term" value="P:mitochondrial respiratory chain complex II assembly"/>
    <property type="evidence" value="ECO:0007669"/>
    <property type="project" value="InterPro"/>
</dbReference>
<evidence type="ECO:0000259" key="5">
    <source>
        <dbReference type="Pfam" id="PF05347"/>
    </source>
</evidence>